<evidence type="ECO:0000313" key="10">
    <source>
        <dbReference type="Proteomes" id="UP001501447"/>
    </source>
</evidence>
<evidence type="ECO:0000256" key="6">
    <source>
        <dbReference type="SAM" id="Phobius"/>
    </source>
</evidence>
<comment type="caution">
    <text evidence="9">The sequence shown here is derived from an EMBL/GenBank/DDBJ whole genome shotgun (WGS) entry which is preliminary data.</text>
</comment>
<feature type="region of interest" description="Disordered" evidence="5">
    <location>
        <begin position="265"/>
        <end position="318"/>
    </location>
</feature>
<name>A0ABN3PNI1_9ACTN</name>
<dbReference type="Gene3D" id="3.90.550.10">
    <property type="entry name" value="Spore Coat Polysaccharide Biosynthesis Protein SpsA, Chain A"/>
    <property type="match status" value="1"/>
</dbReference>
<accession>A0ABN3PNI1</accession>
<comment type="subcellular location">
    <subcellularLocation>
        <location evidence="1">Membrane</location>
        <topology evidence="1">Multi-pass membrane protein</topology>
    </subcellularLocation>
</comment>
<dbReference type="EMBL" id="BAAARJ010000002">
    <property type="protein sequence ID" value="GAA2595018.1"/>
    <property type="molecule type" value="Genomic_DNA"/>
</dbReference>
<dbReference type="Pfam" id="PF00483">
    <property type="entry name" value="NTP_transferase"/>
    <property type="match status" value="1"/>
</dbReference>
<organism evidence="9 10">
    <name type="scientific">Streptomyces axinellae</name>
    <dbReference type="NCBI Taxonomy" id="552788"/>
    <lineage>
        <taxon>Bacteria</taxon>
        <taxon>Bacillati</taxon>
        <taxon>Actinomycetota</taxon>
        <taxon>Actinomycetes</taxon>
        <taxon>Kitasatosporales</taxon>
        <taxon>Streptomycetaceae</taxon>
        <taxon>Streptomyces</taxon>
    </lineage>
</organism>
<evidence type="ECO:0000256" key="5">
    <source>
        <dbReference type="SAM" id="MobiDB-lite"/>
    </source>
</evidence>
<sequence>MGLAAPRAGGPGSGQARGPGAEPPLRSPRVTVRLPRVARVRVLPAPGPASPGIPPGRPPPLPPPAHLARLTLRDGTGIRRARRRDAGARRAPHSGSRWPPERGAAETVAEAEAEAEAAGTPGGSRRATGWRALADETAKFGLVGGLGVFVNFAAFDLCRAVTQLNVLACGVVGTAVAIVSNYLGFRYFTYRDRDKQRRAREFTLFVAFSAAGLVIENGTLYAATSGLGWQDPLRSNLVKALGITAATCFRFVTYRTWVFRRAGSPGPAPARAAYRARAPAARDPDQGALPHRADDAEREAERRQEMDAAKATQAADGAPDAAPVTQALILAGGRATRMRPYTDDMPKAMVPVADSPIVAYQLAWLARHGVTSVTISGGYQHEMIREYTGDGARFGMDIRYAIESEPLGRGGGLKFAAASLADADAPFFVLNGDVITTFPLADLSRYHSSRGGMVTVALTAYRSRWGVAELDDGDRIRGFVQSPELPYWINAGVYVFDPEVLGELPERGDHEERTFPQLARDGELFGYRLAGYWRGIDTVKDVQEATEEVPVSVGALPPAFRTARPRA</sequence>
<keyword evidence="10" id="KW-1185">Reference proteome</keyword>
<keyword evidence="2 6" id="KW-0812">Transmembrane</keyword>
<evidence type="ECO:0000259" key="7">
    <source>
        <dbReference type="Pfam" id="PF00483"/>
    </source>
</evidence>
<feature type="domain" description="Nucleotidyl transferase" evidence="7">
    <location>
        <begin position="327"/>
        <end position="548"/>
    </location>
</feature>
<dbReference type="CDD" id="cd04181">
    <property type="entry name" value="NTP_transferase"/>
    <property type="match status" value="1"/>
</dbReference>
<feature type="region of interest" description="Disordered" evidence="5">
    <location>
        <begin position="1"/>
        <end position="126"/>
    </location>
</feature>
<feature type="compositionally biased region" description="Pro residues" evidence="5">
    <location>
        <begin position="45"/>
        <end position="65"/>
    </location>
</feature>
<evidence type="ECO:0000256" key="4">
    <source>
        <dbReference type="ARBA" id="ARBA00023136"/>
    </source>
</evidence>
<gene>
    <name evidence="9" type="ORF">GCM10009863_05160</name>
</gene>
<dbReference type="InterPro" id="IPR005835">
    <property type="entry name" value="NTP_transferase_dom"/>
</dbReference>
<dbReference type="Proteomes" id="UP001501447">
    <property type="component" value="Unassembled WGS sequence"/>
</dbReference>
<evidence type="ECO:0000259" key="8">
    <source>
        <dbReference type="Pfam" id="PF04138"/>
    </source>
</evidence>
<feature type="compositionally biased region" description="Low complexity" evidence="5">
    <location>
        <begin position="309"/>
        <end position="318"/>
    </location>
</feature>
<dbReference type="InterPro" id="IPR007267">
    <property type="entry name" value="GtrA_DPMS_TM"/>
</dbReference>
<evidence type="ECO:0008006" key="11">
    <source>
        <dbReference type="Google" id="ProtNLM"/>
    </source>
</evidence>
<dbReference type="InterPro" id="IPR050486">
    <property type="entry name" value="Mannose-1P_guanyltransferase"/>
</dbReference>
<evidence type="ECO:0000256" key="2">
    <source>
        <dbReference type="ARBA" id="ARBA00022692"/>
    </source>
</evidence>
<evidence type="ECO:0000256" key="3">
    <source>
        <dbReference type="ARBA" id="ARBA00022989"/>
    </source>
</evidence>
<feature type="compositionally biased region" description="Low complexity" evidence="5">
    <location>
        <begin position="28"/>
        <end position="44"/>
    </location>
</feature>
<feature type="compositionally biased region" description="Low complexity" evidence="5">
    <location>
        <begin position="66"/>
        <end position="75"/>
    </location>
</feature>
<protein>
    <recommendedName>
        <fullName evidence="11">GtrA-like protein domain-containing protein</fullName>
    </recommendedName>
</protein>
<keyword evidence="4 6" id="KW-0472">Membrane</keyword>
<dbReference type="InterPro" id="IPR029044">
    <property type="entry name" value="Nucleotide-diphossugar_trans"/>
</dbReference>
<dbReference type="SUPFAM" id="SSF53448">
    <property type="entry name" value="Nucleotide-diphospho-sugar transferases"/>
    <property type="match status" value="1"/>
</dbReference>
<proteinExistence type="predicted"/>
<evidence type="ECO:0000256" key="1">
    <source>
        <dbReference type="ARBA" id="ARBA00004141"/>
    </source>
</evidence>
<dbReference type="Pfam" id="PF04138">
    <property type="entry name" value="GtrA_DPMS_TM"/>
    <property type="match status" value="1"/>
</dbReference>
<dbReference type="PANTHER" id="PTHR22572">
    <property type="entry name" value="SUGAR-1-PHOSPHATE GUANYL TRANSFERASE"/>
    <property type="match status" value="1"/>
</dbReference>
<reference evidence="9 10" key="1">
    <citation type="journal article" date="2019" name="Int. J. Syst. Evol. Microbiol.">
        <title>The Global Catalogue of Microorganisms (GCM) 10K type strain sequencing project: providing services to taxonomists for standard genome sequencing and annotation.</title>
        <authorList>
            <consortium name="The Broad Institute Genomics Platform"/>
            <consortium name="The Broad Institute Genome Sequencing Center for Infectious Disease"/>
            <person name="Wu L."/>
            <person name="Ma J."/>
        </authorList>
    </citation>
    <scope>NUCLEOTIDE SEQUENCE [LARGE SCALE GENOMIC DNA]</scope>
    <source>
        <strain evidence="9 10">JCM 16373</strain>
    </source>
</reference>
<feature type="domain" description="GtrA/DPMS transmembrane" evidence="8">
    <location>
        <begin position="139"/>
        <end position="259"/>
    </location>
</feature>
<feature type="transmembrane region" description="Helical" evidence="6">
    <location>
        <begin position="164"/>
        <end position="183"/>
    </location>
</feature>
<feature type="compositionally biased region" description="Basic and acidic residues" evidence="5">
    <location>
        <begin position="280"/>
        <end position="308"/>
    </location>
</feature>
<feature type="transmembrane region" description="Helical" evidence="6">
    <location>
        <begin position="204"/>
        <end position="224"/>
    </location>
</feature>
<feature type="compositionally biased region" description="Low complexity" evidence="5">
    <location>
        <begin position="265"/>
        <end position="279"/>
    </location>
</feature>
<keyword evidence="3 6" id="KW-1133">Transmembrane helix</keyword>
<evidence type="ECO:0000313" key="9">
    <source>
        <dbReference type="EMBL" id="GAA2595018.1"/>
    </source>
</evidence>